<name>A0A518DG67_9BACT</name>
<dbReference type="Proteomes" id="UP000317429">
    <property type="component" value="Chromosome"/>
</dbReference>
<gene>
    <name evidence="3" type="ORF">Pla175_38730</name>
</gene>
<evidence type="ECO:0000259" key="2">
    <source>
        <dbReference type="PROSITE" id="PS50222"/>
    </source>
</evidence>
<dbReference type="PROSITE" id="PS50222">
    <property type="entry name" value="EF_HAND_2"/>
    <property type="match status" value="1"/>
</dbReference>
<dbReference type="AlphaFoldDB" id="A0A518DG67"/>
<reference evidence="3 4" key="1">
    <citation type="submission" date="2019-02" db="EMBL/GenBank/DDBJ databases">
        <title>Deep-cultivation of Planctomycetes and their phenomic and genomic characterization uncovers novel biology.</title>
        <authorList>
            <person name="Wiegand S."/>
            <person name="Jogler M."/>
            <person name="Boedeker C."/>
            <person name="Pinto D."/>
            <person name="Vollmers J."/>
            <person name="Rivas-Marin E."/>
            <person name="Kohn T."/>
            <person name="Peeters S.H."/>
            <person name="Heuer A."/>
            <person name="Rast P."/>
            <person name="Oberbeckmann S."/>
            <person name="Bunk B."/>
            <person name="Jeske O."/>
            <person name="Meyerdierks A."/>
            <person name="Storesund J.E."/>
            <person name="Kallscheuer N."/>
            <person name="Luecker S."/>
            <person name="Lage O.M."/>
            <person name="Pohl T."/>
            <person name="Merkel B.J."/>
            <person name="Hornburger P."/>
            <person name="Mueller R.-W."/>
            <person name="Bruemmer F."/>
            <person name="Labrenz M."/>
            <person name="Spormann A.M."/>
            <person name="Op den Camp H."/>
            <person name="Overmann J."/>
            <person name="Amann R."/>
            <person name="Jetten M.S.M."/>
            <person name="Mascher T."/>
            <person name="Medema M.H."/>
            <person name="Devos D.P."/>
            <person name="Kaster A.-K."/>
            <person name="Ovreas L."/>
            <person name="Rohde M."/>
            <person name="Galperin M.Y."/>
            <person name="Jogler C."/>
        </authorList>
    </citation>
    <scope>NUCLEOTIDE SEQUENCE [LARGE SCALE GENOMIC DNA]</scope>
    <source>
        <strain evidence="3 4">Pla175</strain>
    </source>
</reference>
<evidence type="ECO:0000313" key="3">
    <source>
        <dbReference type="EMBL" id="QDU90468.1"/>
    </source>
</evidence>
<feature type="transmembrane region" description="Helical" evidence="1">
    <location>
        <begin position="174"/>
        <end position="194"/>
    </location>
</feature>
<accession>A0A518DG67</accession>
<keyword evidence="1" id="KW-0472">Membrane</keyword>
<dbReference type="InterPro" id="IPR002048">
    <property type="entry name" value="EF_hand_dom"/>
</dbReference>
<sequence length="200" mass="21642">MVVLCGPTDGHQLDELVQATLVDVTPSAVHLSINLSPGVEIAEKVIALADRDADGVISTAESEAYARGLTSDLAVSLDGHELTLKVHSARFPDVAELQSGWGVIQIELAAPFWWLASGRHTLSFQNKHQRDLSVFLFNAAMPGSQLIEIEGQHRNADQSEGSIDFAYHRPRGDASGWLIMLGAGVVVVVAGLVWRVGWRR</sequence>
<evidence type="ECO:0000313" key="4">
    <source>
        <dbReference type="Proteomes" id="UP000317429"/>
    </source>
</evidence>
<feature type="domain" description="EF-hand" evidence="2">
    <location>
        <begin position="37"/>
        <end position="72"/>
    </location>
</feature>
<protein>
    <recommendedName>
        <fullName evidence="2">EF-hand domain-containing protein</fullName>
    </recommendedName>
</protein>
<dbReference type="RefSeq" id="WP_145289012.1">
    <property type="nucleotide sequence ID" value="NZ_CP036291.1"/>
</dbReference>
<dbReference type="KEGG" id="pnd:Pla175_38730"/>
<evidence type="ECO:0000256" key="1">
    <source>
        <dbReference type="SAM" id="Phobius"/>
    </source>
</evidence>
<proteinExistence type="predicted"/>
<dbReference type="OrthoDB" id="286138at2"/>
<keyword evidence="1" id="KW-1133">Transmembrane helix</keyword>
<dbReference type="EMBL" id="CP036291">
    <property type="protein sequence ID" value="QDU90468.1"/>
    <property type="molecule type" value="Genomic_DNA"/>
</dbReference>
<organism evidence="3 4">
    <name type="scientific">Pirellulimonas nuda</name>
    <dbReference type="NCBI Taxonomy" id="2528009"/>
    <lineage>
        <taxon>Bacteria</taxon>
        <taxon>Pseudomonadati</taxon>
        <taxon>Planctomycetota</taxon>
        <taxon>Planctomycetia</taxon>
        <taxon>Pirellulales</taxon>
        <taxon>Lacipirellulaceae</taxon>
        <taxon>Pirellulimonas</taxon>
    </lineage>
</organism>
<keyword evidence="4" id="KW-1185">Reference proteome</keyword>
<dbReference type="GO" id="GO:0005509">
    <property type="term" value="F:calcium ion binding"/>
    <property type="evidence" value="ECO:0007669"/>
    <property type="project" value="InterPro"/>
</dbReference>
<keyword evidence="1" id="KW-0812">Transmembrane</keyword>